<accession>A0ABU9I224</accession>
<dbReference type="PROSITE" id="PS51352">
    <property type="entry name" value="THIOREDOXIN_2"/>
    <property type="match status" value="1"/>
</dbReference>
<evidence type="ECO:0000256" key="2">
    <source>
        <dbReference type="ARBA" id="ARBA00022748"/>
    </source>
</evidence>
<evidence type="ECO:0000259" key="6">
    <source>
        <dbReference type="PROSITE" id="PS51352"/>
    </source>
</evidence>
<keyword evidence="2" id="KW-0201">Cytochrome c-type biogenesis</keyword>
<protein>
    <submittedName>
        <fullName evidence="7">TlpA disulfide reductase family protein</fullName>
    </submittedName>
</protein>
<dbReference type="RefSeq" id="WP_341698514.1">
    <property type="nucleotide sequence ID" value="NZ_JBBYHR010000012.1"/>
</dbReference>
<feature type="chain" id="PRO_5046159864" evidence="5">
    <location>
        <begin position="19"/>
        <end position="332"/>
    </location>
</feature>
<evidence type="ECO:0000256" key="3">
    <source>
        <dbReference type="ARBA" id="ARBA00023157"/>
    </source>
</evidence>
<evidence type="ECO:0000256" key="5">
    <source>
        <dbReference type="SAM" id="SignalP"/>
    </source>
</evidence>
<dbReference type="Pfam" id="PF00578">
    <property type="entry name" value="AhpC-TSA"/>
    <property type="match status" value="1"/>
</dbReference>
<keyword evidence="8" id="KW-1185">Reference proteome</keyword>
<dbReference type="InterPro" id="IPR036249">
    <property type="entry name" value="Thioredoxin-like_sf"/>
</dbReference>
<evidence type="ECO:0000313" key="7">
    <source>
        <dbReference type="EMBL" id="MEL1246220.1"/>
    </source>
</evidence>
<evidence type="ECO:0000256" key="1">
    <source>
        <dbReference type="ARBA" id="ARBA00004196"/>
    </source>
</evidence>
<organism evidence="7 8">
    <name type="scientific">Flavobacterium arundinis</name>
    <dbReference type="NCBI Taxonomy" id="3139143"/>
    <lineage>
        <taxon>Bacteria</taxon>
        <taxon>Pseudomonadati</taxon>
        <taxon>Bacteroidota</taxon>
        <taxon>Flavobacteriia</taxon>
        <taxon>Flavobacteriales</taxon>
        <taxon>Flavobacteriaceae</taxon>
        <taxon>Flavobacterium</taxon>
    </lineage>
</organism>
<dbReference type="InterPro" id="IPR050553">
    <property type="entry name" value="Thioredoxin_ResA/DsbE_sf"/>
</dbReference>
<gene>
    <name evidence="7" type="ORF">AAEO56_18240</name>
</gene>
<keyword evidence="5" id="KW-0732">Signal</keyword>
<proteinExistence type="predicted"/>
<dbReference type="PANTHER" id="PTHR42852">
    <property type="entry name" value="THIOL:DISULFIDE INTERCHANGE PROTEIN DSBE"/>
    <property type="match status" value="1"/>
</dbReference>
<dbReference type="EMBL" id="JBBYHR010000012">
    <property type="protein sequence ID" value="MEL1246220.1"/>
    <property type="molecule type" value="Genomic_DNA"/>
</dbReference>
<keyword evidence="4" id="KW-0676">Redox-active center</keyword>
<sequence>MKKTLSIVFLFVSAFAFAQTGEMKFSAKVENRRNDSLIIKSQTGIVKVLKSDANGNFKSVSFAVKPDFYQITDGTGVAVLYLREGIDLSMTMDAKDVLATVAFKGTGERENNTLAAFNRDNKEIGQKLDGIKDPVLLNKTIDGMLAGMEKRLEDSALNKDFYTIISQQIKTQRQQIAGMIEQAGKAEKMVGNPSPSFAYENHKGGITKLEDLKGKYVYIDVWATWCGPCRAEIPHLQKIEEDYHGKKIAFVSISIDEMKNHDKWKKMVEEKQMGGIQLFADNNWSSAFVQAFGINSIPRFLLIDPNGNVLNADAPRPSDPALRAEFDKLLKK</sequence>
<dbReference type="Gene3D" id="3.40.30.10">
    <property type="entry name" value="Glutaredoxin"/>
    <property type="match status" value="1"/>
</dbReference>
<name>A0ABU9I224_9FLAO</name>
<dbReference type="Proteomes" id="UP001464555">
    <property type="component" value="Unassembled WGS sequence"/>
</dbReference>
<dbReference type="InterPro" id="IPR000866">
    <property type="entry name" value="AhpC/TSA"/>
</dbReference>
<dbReference type="InterPro" id="IPR013766">
    <property type="entry name" value="Thioredoxin_domain"/>
</dbReference>
<evidence type="ECO:0000256" key="4">
    <source>
        <dbReference type="ARBA" id="ARBA00023284"/>
    </source>
</evidence>
<reference evidence="7 8" key="1">
    <citation type="submission" date="2024-04" db="EMBL/GenBank/DDBJ databases">
        <title>Flavobacterium sp. DGU11 16S ribosomal RNA gene Genome sequencing and assembly.</title>
        <authorList>
            <person name="Park S."/>
        </authorList>
    </citation>
    <scope>NUCLEOTIDE SEQUENCE [LARGE SCALE GENOMIC DNA]</scope>
    <source>
        <strain evidence="7 8">DGU11</strain>
    </source>
</reference>
<dbReference type="PANTHER" id="PTHR42852:SF6">
    <property type="entry name" value="THIOL:DISULFIDE INTERCHANGE PROTEIN DSBE"/>
    <property type="match status" value="1"/>
</dbReference>
<dbReference type="CDD" id="cd02966">
    <property type="entry name" value="TlpA_like_family"/>
    <property type="match status" value="1"/>
</dbReference>
<comment type="caution">
    <text evidence="7">The sequence shown here is derived from an EMBL/GenBank/DDBJ whole genome shotgun (WGS) entry which is preliminary data.</text>
</comment>
<keyword evidence="3" id="KW-1015">Disulfide bond</keyword>
<comment type="subcellular location">
    <subcellularLocation>
        <location evidence="1">Cell envelope</location>
    </subcellularLocation>
</comment>
<dbReference type="SUPFAM" id="SSF52833">
    <property type="entry name" value="Thioredoxin-like"/>
    <property type="match status" value="1"/>
</dbReference>
<evidence type="ECO:0000313" key="8">
    <source>
        <dbReference type="Proteomes" id="UP001464555"/>
    </source>
</evidence>
<feature type="signal peptide" evidence="5">
    <location>
        <begin position="1"/>
        <end position="18"/>
    </location>
</feature>
<feature type="domain" description="Thioredoxin" evidence="6">
    <location>
        <begin position="188"/>
        <end position="331"/>
    </location>
</feature>